<evidence type="ECO:0000313" key="1">
    <source>
        <dbReference type="EMBL" id="JAP21490.1"/>
    </source>
</evidence>
<protein>
    <submittedName>
        <fullName evidence="1">Putative ovule protein</fullName>
    </submittedName>
</protein>
<organism evidence="1">
    <name type="scientific">Solanum chacoense</name>
    <name type="common">Chaco potato</name>
    <dbReference type="NCBI Taxonomy" id="4108"/>
    <lineage>
        <taxon>Eukaryota</taxon>
        <taxon>Viridiplantae</taxon>
        <taxon>Streptophyta</taxon>
        <taxon>Embryophyta</taxon>
        <taxon>Tracheophyta</taxon>
        <taxon>Spermatophyta</taxon>
        <taxon>Magnoliopsida</taxon>
        <taxon>eudicotyledons</taxon>
        <taxon>Gunneridae</taxon>
        <taxon>Pentapetalae</taxon>
        <taxon>asterids</taxon>
        <taxon>lamiids</taxon>
        <taxon>Solanales</taxon>
        <taxon>Solanaceae</taxon>
        <taxon>Solanoideae</taxon>
        <taxon>Solaneae</taxon>
        <taxon>Solanum</taxon>
    </lineage>
</organism>
<proteinExistence type="predicted"/>
<reference evidence="1" key="1">
    <citation type="submission" date="2015-12" db="EMBL/GenBank/DDBJ databases">
        <title>Gene expression during late stages of embryo sac development: a critical building block for successful pollen-pistil interactions.</title>
        <authorList>
            <person name="Liu Y."/>
            <person name="Joly V."/>
            <person name="Sabar M."/>
            <person name="Matton D.P."/>
        </authorList>
    </citation>
    <scope>NUCLEOTIDE SEQUENCE</scope>
</reference>
<sequence>MPSSVESISLLFRFQMLRPYENENSFTKEVDTNNQGNKNILWIYEAHLVEKKATWLADSTTVPMDFW</sequence>
<name>A0A0V0HM49_SOLCH</name>
<dbReference type="EMBL" id="GEDG01017636">
    <property type="protein sequence ID" value="JAP21490.1"/>
    <property type="molecule type" value="Transcribed_RNA"/>
</dbReference>
<dbReference type="AlphaFoldDB" id="A0A0V0HM49"/>
<accession>A0A0V0HM49</accession>